<name>A0A9D4LMZ0_DREPO</name>
<comment type="caution">
    <text evidence="2">The sequence shown here is derived from an EMBL/GenBank/DDBJ whole genome shotgun (WGS) entry which is preliminary data.</text>
</comment>
<protein>
    <submittedName>
        <fullName evidence="2">Uncharacterized protein</fullName>
    </submittedName>
</protein>
<reference evidence="2" key="2">
    <citation type="submission" date="2020-11" db="EMBL/GenBank/DDBJ databases">
        <authorList>
            <person name="McCartney M.A."/>
            <person name="Auch B."/>
            <person name="Kono T."/>
            <person name="Mallez S."/>
            <person name="Becker A."/>
            <person name="Gohl D.M."/>
            <person name="Silverstein K.A.T."/>
            <person name="Koren S."/>
            <person name="Bechman K.B."/>
            <person name="Herman A."/>
            <person name="Abrahante J.E."/>
            <person name="Garbe J."/>
        </authorList>
    </citation>
    <scope>NUCLEOTIDE SEQUENCE</scope>
    <source>
        <strain evidence="2">Duluth1</strain>
        <tissue evidence="2">Whole animal</tissue>
    </source>
</reference>
<dbReference type="Proteomes" id="UP000828390">
    <property type="component" value="Unassembled WGS sequence"/>
</dbReference>
<evidence type="ECO:0000313" key="2">
    <source>
        <dbReference type="EMBL" id="KAH3860901.1"/>
    </source>
</evidence>
<dbReference type="AlphaFoldDB" id="A0A9D4LMZ0"/>
<feature type="region of interest" description="Disordered" evidence="1">
    <location>
        <begin position="63"/>
        <end position="120"/>
    </location>
</feature>
<gene>
    <name evidence="2" type="ORF">DPMN_023824</name>
</gene>
<sequence length="120" mass="13858">MYRPPSSDVKYMQESREASCISIMEEKVPSKIASSRFDQPWINRKVKRFSRTNNKAYRKVKRTARLRAKQHISSSKKTHNKNVKRPTQTMGETSSQVPKIRRSSFLSSRANDARVPGSKS</sequence>
<keyword evidence="3" id="KW-1185">Reference proteome</keyword>
<evidence type="ECO:0000313" key="3">
    <source>
        <dbReference type="Proteomes" id="UP000828390"/>
    </source>
</evidence>
<proteinExistence type="predicted"/>
<feature type="compositionally biased region" description="Basic residues" evidence="1">
    <location>
        <begin position="63"/>
        <end position="84"/>
    </location>
</feature>
<dbReference type="EMBL" id="JAIWYP010000002">
    <property type="protein sequence ID" value="KAH3860901.1"/>
    <property type="molecule type" value="Genomic_DNA"/>
</dbReference>
<reference evidence="2" key="1">
    <citation type="journal article" date="2019" name="bioRxiv">
        <title>The Genome of the Zebra Mussel, Dreissena polymorpha: A Resource for Invasive Species Research.</title>
        <authorList>
            <person name="McCartney M.A."/>
            <person name="Auch B."/>
            <person name="Kono T."/>
            <person name="Mallez S."/>
            <person name="Zhang Y."/>
            <person name="Obille A."/>
            <person name="Becker A."/>
            <person name="Abrahante J.E."/>
            <person name="Garbe J."/>
            <person name="Badalamenti J.P."/>
            <person name="Herman A."/>
            <person name="Mangelson H."/>
            <person name="Liachko I."/>
            <person name="Sullivan S."/>
            <person name="Sone E.D."/>
            <person name="Koren S."/>
            <person name="Silverstein K.A.T."/>
            <person name="Beckman K.B."/>
            <person name="Gohl D.M."/>
        </authorList>
    </citation>
    <scope>NUCLEOTIDE SEQUENCE</scope>
    <source>
        <strain evidence="2">Duluth1</strain>
        <tissue evidence="2">Whole animal</tissue>
    </source>
</reference>
<accession>A0A9D4LMZ0</accession>
<feature type="compositionally biased region" description="Polar residues" evidence="1">
    <location>
        <begin position="85"/>
        <end position="97"/>
    </location>
</feature>
<organism evidence="2 3">
    <name type="scientific">Dreissena polymorpha</name>
    <name type="common">Zebra mussel</name>
    <name type="synonym">Mytilus polymorpha</name>
    <dbReference type="NCBI Taxonomy" id="45954"/>
    <lineage>
        <taxon>Eukaryota</taxon>
        <taxon>Metazoa</taxon>
        <taxon>Spiralia</taxon>
        <taxon>Lophotrochozoa</taxon>
        <taxon>Mollusca</taxon>
        <taxon>Bivalvia</taxon>
        <taxon>Autobranchia</taxon>
        <taxon>Heteroconchia</taxon>
        <taxon>Euheterodonta</taxon>
        <taxon>Imparidentia</taxon>
        <taxon>Neoheterodontei</taxon>
        <taxon>Myida</taxon>
        <taxon>Dreissenoidea</taxon>
        <taxon>Dreissenidae</taxon>
        <taxon>Dreissena</taxon>
    </lineage>
</organism>
<evidence type="ECO:0000256" key="1">
    <source>
        <dbReference type="SAM" id="MobiDB-lite"/>
    </source>
</evidence>